<reference evidence="1" key="1">
    <citation type="submission" date="2014-11" db="EMBL/GenBank/DDBJ databases">
        <authorList>
            <person name="Amaro Gonzalez C."/>
        </authorList>
    </citation>
    <scope>NUCLEOTIDE SEQUENCE</scope>
</reference>
<evidence type="ECO:0000313" key="1">
    <source>
        <dbReference type="EMBL" id="JAH54777.1"/>
    </source>
</evidence>
<dbReference type="EMBL" id="GBXM01053800">
    <property type="protein sequence ID" value="JAH54777.1"/>
    <property type="molecule type" value="Transcribed_RNA"/>
</dbReference>
<accession>A0A0E9TMW7</accession>
<protein>
    <submittedName>
        <fullName evidence="1">Uncharacterized protein</fullName>
    </submittedName>
</protein>
<proteinExistence type="predicted"/>
<sequence length="29" mass="3246">MSCCILGKSGLVCHLWWASDFSISFRQGL</sequence>
<organism evidence="1">
    <name type="scientific">Anguilla anguilla</name>
    <name type="common">European freshwater eel</name>
    <name type="synonym">Muraena anguilla</name>
    <dbReference type="NCBI Taxonomy" id="7936"/>
    <lineage>
        <taxon>Eukaryota</taxon>
        <taxon>Metazoa</taxon>
        <taxon>Chordata</taxon>
        <taxon>Craniata</taxon>
        <taxon>Vertebrata</taxon>
        <taxon>Euteleostomi</taxon>
        <taxon>Actinopterygii</taxon>
        <taxon>Neopterygii</taxon>
        <taxon>Teleostei</taxon>
        <taxon>Anguilliformes</taxon>
        <taxon>Anguillidae</taxon>
        <taxon>Anguilla</taxon>
    </lineage>
</organism>
<reference evidence="1" key="2">
    <citation type="journal article" date="2015" name="Fish Shellfish Immunol.">
        <title>Early steps in the European eel (Anguilla anguilla)-Vibrio vulnificus interaction in the gills: Role of the RtxA13 toxin.</title>
        <authorList>
            <person name="Callol A."/>
            <person name="Pajuelo D."/>
            <person name="Ebbesson L."/>
            <person name="Teles M."/>
            <person name="MacKenzie S."/>
            <person name="Amaro C."/>
        </authorList>
    </citation>
    <scope>NUCLEOTIDE SEQUENCE</scope>
</reference>
<name>A0A0E9TMW7_ANGAN</name>
<dbReference type="AlphaFoldDB" id="A0A0E9TMW7"/>